<feature type="transmembrane region" description="Helical" evidence="1">
    <location>
        <begin position="94"/>
        <end position="115"/>
    </location>
</feature>
<reference evidence="2 3" key="1">
    <citation type="submission" date="2015-09" db="EMBL/GenBank/DDBJ databases">
        <authorList>
            <consortium name="Pathogen Informatics"/>
        </authorList>
    </citation>
    <scope>NUCLEOTIDE SEQUENCE [LARGE SCALE GENOMIC DNA]</scope>
    <source>
        <strain evidence="2 3">2789STDY5834966</strain>
    </source>
</reference>
<evidence type="ECO:0000313" key="3">
    <source>
        <dbReference type="Proteomes" id="UP000095390"/>
    </source>
</evidence>
<organism evidence="2 3">
    <name type="scientific">Anaerobutyricum hallii</name>
    <dbReference type="NCBI Taxonomy" id="39488"/>
    <lineage>
        <taxon>Bacteria</taxon>
        <taxon>Bacillati</taxon>
        <taxon>Bacillota</taxon>
        <taxon>Clostridia</taxon>
        <taxon>Lachnospirales</taxon>
        <taxon>Lachnospiraceae</taxon>
        <taxon>Anaerobutyricum</taxon>
    </lineage>
</organism>
<proteinExistence type="predicted"/>
<name>A0A173T3X0_9FIRM</name>
<dbReference type="Proteomes" id="UP000095390">
    <property type="component" value="Unassembled WGS sequence"/>
</dbReference>
<dbReference type="RefSeq" id="WP_055182808.1">
    <property type="nucleotide sequence ID" value="NZ_CATVRT010000151.1"/>
</dbReference>
<keyword evidence="1" id="KW-0812">Transmembrane</keyword>
<dbReference type="AlphaFoldDB" id="A0A173T3X0"/>
<feature type="transmembrane region" description="Helical" evidence="1">
    <location>
        <begin position="135"/>
        <end position="152"/>
    </location>
</feature>
<feature type="transmembrane region" description="Helical" evidence="1">
    <location>
        <begin position="6"/>
        <end position="23"/>
    </location>
</feature>
<sequence length="153" mass="16936">MVVIFFNLGLVLAFILLVSIVFINASTKFVLAILGVTCILFLIKDIIQDLYFALYKYKNNVLIVIISFVLDIVRIAFFYKLIHHFAAGTARATGLSTFGWMLGYVISILVGGVLFFAGEANGLLFGMGQKNESSILMNVFMTGCLVAFCHFII</sequence>
<keyword evidence="1" id="KW-0472">Membrane</keyword>
<gene>
    <name evidence="2" type="ORF">ERS852578_01368</name>
</gene>
<keyword evidence="1" id="KW-1133">Transmembrane helix</keyword>
<protein>
    <submittedName>
        <fullName evidence="2">Uncharacterized protein</fullName>
    </submittedName>
</protein>
<feature type="transmembrane region" description="Helical" evidence="1">
    <location>
        <begin position="30"/>
        <end position="55"/>
    </location>
</feature>
<feature type="transmembrane region" description="Helical" evidence="1">
    <location>
        <begin position="61"/>
        <end position="82"/>
    </location>
</feature>
<accession>A0A173T3X0</accession>
<evidence type="ECO:0000256" key="1">
    <source>
        <dbReference type="SAM" id="Phobius"/>
    </source>
</evidence>
<dbReference type="EMBL" id="CYYC01000014">
    <property type="protein sequence ID" value="CUM96605.1"/>
    <property type="molecule type" value="Genomic_DNA"/>
</dbReference>
<evidence type="ECO:0000313" key="2">
    <source>
        <dbReference type="EMBL" id="CUM96605.1"/>
    </source>
</evidence>